<proteinExistence type="predicted"/>
<name>A0A8J7FCV2_9CYAN</name>
<organism evidence="1 2">
    <name type="scientific">Plectonema cf. radiosum LEGE 06105</name>
    <dbReference type="NCBI Taxonomy" id="945769"/>
    <lineage>
        <taxon>Bacteria</taxon>
        <taxon>Bacillati</taxon>
        <taxon>Cyanobacteriota</taxon>
        <taxon>Cyanophyceae</taxon>
        <taxon>Oscillatoriophycideae</taxon>
        <taxon>Oscillatoriales</taxon>
        <taxon>Microcoleaceae</taxon>
        <taxon>Plectonema</taxon>
    </lineage>
</organism>
<evidence type="ECO:0000313" key="1">
    <source>
        <dbReference type="EMBL" id="MBE9215514.1"/>
    </source>
</evidence>
<comment type="caution">
    <text evidence="1">The sequence shown here is derived from an EMBL/GenBank/DDBJ whole genome shotgun (WGS) entry which is preliminary data.</text>
</comment>
<protein>
    <submittedName>
        <fullName evidence="1">Uncharacterized protein</fullName>
    </submittedName>
</protein>
<dbReference type="EMBL" id="JADEWL010000103">
    <property type="protein sequence ID" value="MBE9215514.1"/>
    <property type="molecule type" value="Genomic_DNA"/>
</dbReference>
<sequence length="216" mass="25703">MTEDFLFILLKVIWQDLIQDVAYDSTIQNWQVLQVVIDENKHNKQVNQSLIIALNKCFYSSNKSIAEKCREKLIKKSTFIQYRGAKIYSPPQNDTDIRNLEEKIKFLEKQLKQIGKKHSNNQSLIIFNQVEELVKQSSQSEYKYYPEEKDIDDKLFAEAEKDCDVEFYKTALRDDKNGLRKQLFNSFLIEVESLEQLNRIFNARTYLILKQIRNKF</sequence>
<reference evidence="1" key="1">
    <citation type="submission" date="2020-10" db="EMBL/GenBank/DDBJ databases">
        <authorList>
            <person name="Castelo-Branco R."/>
            <person name="Eusebio N."/>
            <person name="Adriana R."/>
            <person name="Vieira A."/>
            <person name="Brugerolle De Fraissinette N."/>
            <person name="Rezende De Castro R."/>
            <person name="Schneider M.P."/>
            <person name="Vasconcelos V."/>
            <person name="Leao P.N."/>
        </authorList>
    </citation>
    <scope>NUCLEOTIDE SEQUENCE</scope>
    <source>
        <strain evidence="1">LEGE 06105</strain>
    </source>
</reference>
<dbReference type="RefSeq" id="WP_193923624.1">
    <property type="nucleotide sequence ID" value="NZ_JADEWL010000103.1"/>
</dbReference>
<gene>
    <name evidence="1" type="ORF">IQ247_23090</name>
</gene>
<dbReference type="AlphaFoldDB" id="A0A8J7FCV2"/>
<keyword evidence="2" id="KW-1185">Reference proteome</keyword>
<evidence type="ECO:0000313" key="2">
    <source>
        <dbReference type="Proteomes" id="UP000620559"/>
    </source>
</evidence>
<accession>A0A8J7FCV2</accession>
<dbReference type="Proteomes" id="UP000620559">
    <property type="component" value="Unassembled WGS sequence"/>
</dbReference>